<organism evidence="1 2">
    <name type="scientific">Chionoecetes opilio</name>
    <name type="common">Atlantic snow crab</name>
    <name type="synonym">Cancer opilio</name>
    <dbReference type="NCBI Taxonomy" id="41210"/>
    <lineage>
        <taxon>Eukaryota</taxon>
        <taxon>Metazoa</taxon>
        <taxon>Ecdysozoa</taxon>
        <taxon>Arthropoda</taxon>
        <taxon>Crustacea</taxon>
        <taxon>Multicrustacea</taxon>
        <taxon>Malacostraca</taxon>
        <taxon>Eumalacostraca</taxon>
        <taxon>Eucarida</taxon>
        <taxon>Decapoda</taxon>
        <taxon>Pleocyemata</taxon>
        <taxon>Brachyura</taxon>
        <taxon>Eubrachyura</taxon>
        <taxon>Majoidea</taxon>
        <taxon>Majidae</taxon>
        <taxon>Chionoecetes</taxon>
    </lineage>
</organism>
<sequence length="115" mass="13170">MTIMLSDAVRPAVPSRGGRFIHRLRLGYVTLDELRDGFEERPCEHCPHMTPHPLIHYLLSCPLQSGSDSASARKARPPSYGSFKKICTCCWRWRVPPHPPDEHKERECTSRPAHL</sequence>
<comment type="caution">
    <text evidence="1">The sequence shown here is derived from an EMBL/GenBank/DDBJ whole genome shotgun (WGS) entry which is preliminary data.</text>
</comment>
<accession>A0A8J4Y8T0</accession>
<keyword evidence="2" id="KW-1185">Reference proteome</keyword>
<gene>
    <name evidence="1" type="ORF">GWK47_007177</name>
</gene>
<proteinExistence type="predicted"/>
<evidence type="ECO:0000313" key="2">
    <source>
        <dbReference type="Proteomes" id="UP000770661"/>
    </source>
</evidence>
<dbReference type="AlphaFoldDB" id="A0A8J4Y8T0"/>
<dbReference type="Proteomes" id="UP000770661">
    <property type="component" value="Unassembled WGS sequence"/>
</dbReference>
<reference evidence="1" key="1">
    <citation type="submission" date="2020-07" db="EMBL/GenBank/DDBJ databases">
        <title>The High-quality genome of the commercially important snow crab, Chionoecetes opilio.</title>
        <authorList>
            <person name="Jeong J.-H."/>
            <person name="Ryu S."/>
        </authorList>
    </citation>
    <scope>NUCLEOTIDE SEQUENCE</scope>
    <source>
        <strain evidence="1">MADBK_172401_WGS</strain>
        <tissue evidence="1">Digestive gland</tissue>
    </source>
</reference>
<name>A0A8J4Y8T0_CHIOP</name>
<dbReference type="EMBL" id="JACEEZ010014148">
    <property type="protein sequence ID" value="KAG0719684.1"/>
    <property type="molecule type" value="Genomic_DNA"/>
</dbReference>
<evidence type="ECO:0000313" key="1">
    <source>
        <dbReference type="EMBL" id="KAG0719684.1"/>
    </source>
</evidence>
<protein>
    <submittedName>
        <fullName evidence="1">Uncharacterized protein</fullName>
    </submittedName>
</protein>
<dbReference type="OrthoDB" id="6369833at2759"/>